<comment type="caution">
    <text evidence="1">The sequence shown here is derived from an EMBL/GenBank/DDBJ whole genome shotgun (WGS) entry which is preliminary data.</text>
</comment>
<dbReference type="AlphaFoldDB" id="J1YGN4"/>
<protein>
    <recommendedName>
        <fullName evidence="3">Metal-binding protein</fullName>
    </recommendedName>
</protein>
<dbReference type="PATRIC" id="fig|1197174.4.peg.168"/>
<accession>J1YGN4</accession>
<organism evidence="1 2">
    <name type="scientific">Alishewanella aestuarii B11</name>
    <dbReference type="NCBI Taxonomy" id="1197174"/>
    <lineage>
        <taxon>Bacteria</taxon>
        <taxon>Pseudomonadati</taxon>
        <taxon>Pseudomonadota</taxon>
        <taxon>Gammaproteobacteria</taxon>
        <taxon>Alteromonadales</taxon>
        <taxon>Alteromonadaceae</taxon>
        <taxon>Alishewanella</taxon>
    </lineage>
</organism>
<dbReference type="EMBL" id="ALAB01000001">
    <property type="protein sequence ID" value="EJI87130.1"/>
    <property type="molecule type" value="Genomic_DNA"/>
</dbReference>
<evidence type="ECO:0008006" key="3">
    <source>
        <dbReference type="Google" id="ProtNLM"/>
    </source>
</evidence>
<evidence type="ECO:0000313" key="2">
    <source>
        <dbReference type="Proteomes" id="UP000012043"/>
    </source>
</evidence>
<proteinExistence type="predicted"/>
<dbReference type="Proteomes" id="UP000012043">
    <property type="component" value="Unassembled WGS sequence"/>
</dbReference>
<name>J1YGN4_9ALTE</name>
<evidence type="ECO:0000313" key="1">
    <source>
        <dbReference type="EMBL" id="EJI87130.1"/>
    </source>
</evidence>
<reference evidence="1 2" key="1">
    <citation type="journal article" date="2012" name="J. Bacteriol.">
        <title>Genome Sequence of Pectin-Degrading Alishewanella aestuarii Strain B11T, Isolated from Tidal Flat Sediment.</title>
        <authorList>
            <person name="Jung J."/>
            <person name="Choi S."/>
            <person name="Chun J."/>
            <person name="Park W."/>
        </authorList>
    </citation>
    <scope>NUCLEOTIDE SEQUENCE [LARGE SCALE GENOMIC DNA]</scope>
    <source>
        <strain evidence="1 2">B11</strain>
    </source>
</reference>
<gene>
    <name evidence="1" type="ORF">AEST_01710</name>
</gene>
<keyword evidence="2" id="KW-1185">Reference proteome</keyword>
<sequence>MGKFSKLMSERSKHTKVDNGHCLICGKHGHLSFDHVPPKGAVTITKIEQRHIGEMTGENAHRIRGVPSLKGSGFKTICQDCNNRALGGNDDEIAKVCSELTGKIRDYFQYADHPGTIIQAKVNPVRFTRAMIGHVLAATSAQECIAEPKEHAYFDPLKRFVLGDNSALDETHDIYYWFYPYRMHLSAKELAFWNNGHTAIISLLSFFPIAFMITKKNEGVYPPYACKLSLTDTALILNLSTRGFDYAEFPFHDLKGNQMRVANDTKLIVSYPIK</sequence>